<evidence type="ECO:0000256" key="1">
    <source>
        <dbReference type="ARBA" id="ARBA00023122"/>
    </source>
</evidence>
<gene>
    <name evidence="4" type="ORF">RSO01_64640</name>
</gene>
<dbReference type="Proteomes" id="UP000321058">
    <property type="component" value="Unassembled WGS sequence"/>
</dbReference>
<sequence>MFVSDILSQKGALVFSVMPSTTVAEVAKQLSVRRIGSVLVLNEHSSVVGIVSERDLVRAMATHGDKAMELEARQVMTRDVITCHPDHSIEEVMQAMTSGRFRHLPVVDRGELLGLVSIGDVVKARLEETQHETEALKAYIVAG</sequence>
<dbReference type="PROSITE" id="PS51371">
    <property type="entry name" value="CBS"/>
    <property type="match status" value="2"/>
</dbReference>
<dbReference type="AlphaFoldDB" id="A0A512NK27"/>
<dbReference type="SMART" id="SM00116">
    <property type="entry name" value="CBS"/>
    <property type="match status" value="2"/>
</dbReference>
<evidence type="ECO:0000259" key="3">
    <source>
        <dbReference type="PROSITE" id="PS51371"/>
    </source>
</evidence>
<proteinExistence type="predicted"/>
<dbReference type="Gene3D" id="3.10.580.10">
    <property type="entry name" value="CBS-domain"/>
    <property type="match status" value="1"/>
</dbReference>
<evidence type="ECO:0000313" key="4">
    <source>
        <dbReference type="EMBL" id="GEP59298.1"/>
    </source>
</evidence>
<accession>A0A512NK27</accession>
<dbReference type="CDD" id="cd04623">
    <property type="entry name" value="CBS_pair_bac_euk"/>
    <property type="match status" value="1"/>
</dbReference>
<name>A0A512NK27_9HYPH</name>
<evidence type="ECO:0000313" key="5">
    <source>
        <dbReference type="Proteomes" id="UP000321058"/>
    </source>
</evidence>
<dbReference type="InterPro" id="IPR000644">
    <property type="entry name" value="CBS_dom"/>
</dbReference>
<dbReference type="SUPFAM" id="SSF54631">
    <property type="entry name" value="CBS-domain pair"/>
    <property type="match status" value="1"/>
</dbReference>
<dbReference type="InterPro" id="IPR051257">
    <property type="entry name" value="Diverse_CBS-Domain"/>
</dbReference>
<dbReference type="OrthoDB" id="9807125at2"/>
<feature type="domain" description="CBS" evidence="3">
    <location>
        <begin position="7"/>
        <end position="68"/>
    </location>
</feature>
<dbReference type="PANTHER" id="PTHR43080:SF2">
    <property type="entry name" value="CBS DOMAIN-CONTAINING PROTEIN"/>
    <property type="match status" value="1"/>
</dbReference>
<dbReference type="InterPro" id="IPR044725">
    <property type="entry name" value="CBSX3_CBS_dom"/>
</dbReference>
<dbReference type="InterPro" id="IPR046342">
    <property type="entry name" value="CBS_dom_sf"/>
</dbReference>
<keyword evidence="5" id="KW-1185">Reference proteome</keyword>
<dbReference type="EMBL" id="BKAJ01000126">
    <property type="protein sequence ID" value="GEP59298.1"/>
    <property type="molecule type" value="Genomic_DNA"/>
</dbReference>
<evidence type="ECO:0000256" key="2">
    <source>
        <dbReference type="PROSITE-ProRule" id="PRU00703"/>
    </source>
</evidence>
<protein>
    <submittedName>
        <fullName evidence="4">Inosine-5-monophosphate dehydrogenase</fullName>
    </submittedName>
</protein>
<feature type="domain" description="CBS" evidence="3">
    <location>
        <begin position="76"/>
        <end position="133"/>
    </location>
</feature>
<organism evidence="4 5">
    <name type="scientific">Reyranella soli</name>
    <dbReference type="NCBI Taxonomy" id="1230389"/>
    <lineage>
        <taxon>Bacteria</taxon>
        <taxon>Pseudomonadati</taxon>
        <taxon>Pseudomonadota</taxon>
        <taxon>Alphaproteobacteria</taxon>
        <taxon>Hyphomicrobiales</taxon>
        <taxon>Reyranellaceae</taxon>
        <taxon>Reyranella</taxon>
    </lineage>
</organism>
<keyword evidence="1 2" id="KW-0129">CBS domain</keyword>
<comment type="caution">
    <text evidence="4">The sequence shown here is derived from an EMBL/GenBank/DDBJ whole genome shotgun (WGS) entry which is preliminary data.</text>
</comment>
<dbReference type="PANTHER" id="PTHR43080">
    <property type="entry name" value="CBS DOMAIN-CONTAINING PROTEIN CBSX3, MITOCHONDRIAL"/>
    <property type="match status" value="1"/>
</dbReference>
<dbReference type="Pfam" id="PF00571">
    <property type="entry name" value="CBS"/>
    <property type="match status" value="2"/>
</dbReference>
<reference evidence="4 5" key="1">
    <citation type="submission" date="2019-07" db="EMBL/GenBank/DDBJ databases">
        <title>Whole genome shotgun sequence of Reyranella soli NBRC 108950.</title>
        <authorList>
            <person name="Hosoyama A."/>
            <person name="Uohara A."/>
            <person name="Ohji S."/>
            <person name="Ichikawa N."/>
        </authorList>
    </citation>
    <scope>NUCLEOTIDE SEQUENCE [LARGE SCALE GENOMIC DNA]</scope>
    <source>
        <strain evidence="4 5">NBRC 108950</strain>
    </source>
</reference>
<dbReference type="RefSeq" id="WP_147154655.1">
    <property type="nucleotide sequence ID" value="NZ_BKAJ01000126.1"/>
</dbReference>